<evidence type="ECO:0000313" key="1">
    <source>
        <dbReference type="EMBL" id="MFH4984546.1"/>
    </source>
</evidence>
<reference evidence="1 2" key="1">
    <citation type="submission" date="2024-08" db="EMBL/GenBank/DDBJ databases">
        <title>Gnathostoma spinigerum genome.</title>
        <authorList>
            <person name="Gonzalez-Bertolin B."/>
            <person name="Monzon S."/>
            <person name="Zaballos A."/>
            <person name="Jimenez P."/>
            <person name="Dekumyoy P."/>
            <person name="Varona S."/>
            <person name="Cuesta I."/>
            <person name="Sumanam S."/>
            <person name="Adisakwattana P."/>
            <person name="Gasser R.B."/>
            <person name="Hernandez-Gonzalez A."/>
            <person name="Young N.D."/>
            <person name="Perteguer M.J."/>
        </authorList>
    </citation>
    <scope>NUCLEOTIDE SEQUENCE [LARGE SCALE GENOMIC DNA]</scope>
    <source>
        <strain evidence="1">AL3</strain>
        <tissue evidence="1">Liver</tissue>
    </source>
</reference>
<protein>
    <submittedName>
        <fullName evidence="1">Uncharacterized protein</fullName>
    </submittedName>
</protein>
<keyword evidence="2" id="KW-1185">Reference proteome</keyword>
<feature type="non-terminal residue" evidence="1">
    <location>
        <position position="46"/>
    </location>
</feature>
<dbReference type="Proteomes" id="UP001608902">
    <property type="component" value="Unassembled WGS sequence"/>
</dbReference>
<organism evidence="1 2">
    <name type="scientific">Gnathostoma spinigerum</name>
    <dbReference type="NCBI Taxonomy" id="75299"/>
    <lineage>
        <taxon>Eukaryota</taxon>
        <taxon>Metazoa</taxon>
        <taxon>Ecdysozoa</taxon>
        <taxon>Nematoda</taxon>
        <taxon>Chromadorea</taxon>
        <taxon>Rhabditida</taxon>
        <taxon>Spirurina</taxon>
        <taxon>Gnathostomatomorpha</taxon>
        <taxon>Gnathostomatoidea</taxon>
        <taxon>Gnathostomatidae</taxon>
        <taxon>Gnathostoma</taxon>
    </lineage>
</organism>
<sequence length="46" mass="5017">MVLSRQPFTTIPFCAVPSNPKNIAGVCRDFPAIPHRTVSAVRRPPA</sequence>
<name>A0ABD6EXA7_9BILA</name>
<accession>A0ABD6EXA7</accession>
<comment type="caution">
    <text evidence="1">The sequence shown here is derived from an EMBL/GenBank/DDBJ whole genome shotgun (WGS) entry which is preliminary data.</text>
</comment>
<dbReference type="AlphaFoldDB" id="A0ABD6EXA7"/>
<gene>
    <name evidence="1" type="ORF">AB6A40_011255</name>
</gene>
<dbReference type="EMBL" id="JBGFUD010018522">
    <property type="protein sequence ID" value="MFH4984546.1"/>
    <property type="molecule type" value="Genomic_DNA"/>
</dbReference>
<proteinExistence type="predicted"/>
<evidence type="ECO:0000313" key="2">
    <source>
        <dbReference type="Proteomes" id="UP001608902"/>
    </source>
</evidence>